<dbReference type="PRINTS" id="PR00778">
    <property type="entry name" value="HTHARSR"/>
</dbReference>
<evidence type="ECO:0000313" key="6">
    <source>
        <dbReference type="Proteomes" id="UP000243819"/>
    </source>
</evidence>
<name>A0A1I0AM72_9FIRM</name>
<organism evidence="5 6">
    <name type="scientific">Anaerobranca gottschalkii DSM 13577</name>
    <dbReference type="NCBI Taxonomy" id="1120990"/>
    <lineage>
        <taxon>Bacteria</taxon>
        <taxon>Bacillati</taxon>
        <taxon>Bacillota</taxon>
        <taxon>Clostridia</taxon>
        <taxon>Eubacteriales</taxon>
        <taxon>Proteinivoracaceae</taxon>
        <taxon>Anaerobranca</taxon>
    </lineage>
</organism>
<keyword evidence="1" id="KW-0805">Transcription regulation</keyword>
<protein>
    <submittedName>
        <fullName evidence="5">Transcriptional regulator, ArsR family</fullName>
    </submittedName>
</protein>
<dbReference type="GO" id="GO:0003700">
    <property type="term" value="F:DNA-binding transcription factor activity"/>
    <property type="evidence" value="ECO:0007669"/>
    <property type="project" value="InterPro"/>
</dbReference>
<evidence type="ECO:0000259" key="4">
    <source>
        <dbReference type="PROSITE" id="PS50987"/>
    </source>
</evidence>
<dbReference type="Proteomes" id="UP000243819">
    <property type="component" value="Unassembled WGS sequence"/>
</dbReference>
<dbReference type="InterPro" id="IPR036390">
    <property type="entry name" value="WH_DNA-bd_sf"/>
</dbReference>
<proteinExistence type="predicted"/>
<dbReference type="RefSeq" id="WP_091350690.1">
    <property type="nucleotide sequence ID" value="NZ_FOIF01000024.1"/>
</dbReference>
<dbReference type="Pfam" id="PF01022">
    <property type="entry name" value="HTH_5"/>
    <property type="match status" value="1"/>
</dbReference>
<sequence>MVEIFKGLSDENRLRIVNLLLYRELCVCDIEKILEISQSNASRHLNKLKSCGIIAQTKKAQWVFHRIDENFLKENQLLIQYLKVELQKNPQIQADLEKLKGHTITCIS</sequence>
<evidence type="ECO:0000313" key="5">
    <source>
        <dbReference type="EMBL" id="SES95486.1"/>
    </source>
</evidence>
<dbReference type="STRING" id="1120990.SAMN03080614_102412"/>
<keyword evidence="2" id="KW-0238">DNA-binding</keyword>
<keyword evidence="3" id="KW-0804">Transcription</keyword>
<dbReference type="InterPro" id="IPR036388">
    <property type="entry name" value="WH-like_DNA-bd_sf"/>
</dbReference>
<dbReference type="PANTHER" id="PTHR33154">
    <property type="entry name" value="TRANSCRIPTIONAL REGULATOR, ARSR FAMILY"/>
    <property type="match status" value="1"/>
</dbReference>
<gene>
    <name evidence="5" type="ORF">SAMN03080614_102412</name>
</gene>
<dbReference type="InterPro" id="IPR018334">
    <property type="entry name" value="ArsR_HTH"/>
</dbReference>
<accession>A0A1I0AM72</accession>
<evidence type="ECO:0000256" key="3">
    <source>
        <dbReference type="ARBA" id="ARBA00023163"/>
    </source>
</evidence>
<dbReference type="InterPro" id="IPR011991">
    <property type="entry name" value="ArsR-like_HTH"/>
</dbReference>
<dbReference type="PROSITE" id="PS00846">
    <property type="entry name" value="HTH_ARSR_1"/>
    <property type="match status" value="1"/>
</dbReference>
<feature type="domain" description="HTH arsR-type" evidence="4">
    <location>
        <begin position="1"/>
        <end position="87"/>
    </location>
</feature>
<dbReference type="PANTHER" id="PTHR33154:SF18">
    <property type="entry name" value="ARSENICAL RESISTANCE OPERON REPRESSOR"/>
    <property type="match status" value="1"/>
</dbReference>
<dbReference type="InterPro" id="IPR001845">
    <property type="entry name" value="HTH_ArsR_DNA-bd_dom"/>
</dbReference>
<evidence type="ECO:0000256" key="2">
    <source>
        <dbReference type="ARBA" id="ARBA00023125"/>
    </source>
</evidence>
<dbReference type="GO" id="GO:0003677">
    <property type="term" value="F:DNA binding"/>
    <property type="evidence" value="ECO:0007669"/>
    <property type="project" value="UniProtKB-KW"/>
</dbReference>
<dbReference type="Gene3D" id="1.10.10.10">
    <property type="entry name" value="Winged helix-like DNA-binding domain superfamily/Winged helix DNA-binding domain"/>
    <property type="match status" value="1"/>
</dbReference>
<reference evidence="6" key="1">
    <citation type="submission" date="2016-10" db="EMBL/GenBank/DDBJ databases">
        <authorList>
            <person name="Varghese N."/>
            <person name="Submissions S."/>
        </authorList>
    </citation>
    <scope>NUCLEOTIDE SEQUENCE [LARGE SCALE GENOMIC DNA]</scope>
    <source>
        <strain evidence="6">DSM 13577</strain>
    </source>
</reference>
<dbReference type="EMBL" id="FOIF01000024">
    <property type="protein sequence ID" value="SES95486.1"/>
    <property type="molecule type" value="Genomic_DNA"/>
</dbReference>
<evidence type="ECO:0000256" key="1">
    <source>
        <dbReference type="ARBA" id="ARBA00023015"/>
    </source>
</evidence>
<dbReference type="InterPro" id="IPR051081">
    <property type="entry name" value="HTH_MetalResp_TranReg"/>
</dbReference>
<dbReference type="SUPFAM" id="SSF46785">
    <property type="entry name" value="Winged helix' DNA-binding domain"/>
    <property type="match status" value="1"/>
</dbReference>
<dbReference type="PROSITE" id="PS50987">
    <property type="entry name" value="HTH_ARSR_2"/>
    <property type="match status" value="1"/>
</dbReference>
<dbReference type="OrthoDB" id="9798835at2"/>
<keyword evidence="6" id="KW-1185">Reference proteome</keyword>
<dbReference type="SMART" id="SM00418">
    <property type="entry name" value="HTH_ARSR"/>
    <property type="match status" value="1"/>
</dbReference>
<dbReference type="AlphaFoldDB" id="A0A1I0AM72"/>
<dbReference type="CDD" id="cd00090">
    <property type="entry name" value="HTH_ARSR"/>
    <property type="match status" value="1"/>
</dbReference>
<dbReference type="NCBIfam" id="NF033788">
    <property type="entry name" value="HTH_metalloreg"/>
    <property type="match status" value="1"/>
</dbReference>